<gene>
    <name evidence="1" type="ORF">ATM17_18215</name>
</gene>
<dbReference type="InterPro" id="IPR036590">
    <property type="entry name" value="SRAP-like"/>
</dbReference>
<reference evidence="1 2" key="2">
    <citation type="journal article" date="2016" name="Genome Announc.">
        <title>Complete Genome Sequence of Sphingopyxis macrogoltabida Strain 203N (NBRC 111659), a Polyethylene Glycol Degrader.</title>
        <authorList>
            <person name="Ohtsubo Y."/>
            <person name="Nonoyama S."/>
            <person name="Nagata Y."/>
            <person name="Numata M."/>
            <person name="Tsuchikane K."/>
            <person name="Hosoyama A."/>
            <person name="Yamazoe A."/>
            <person name="Tsuda M."/>
            <person name="Fujita N."/>
            <person name="Kawai F."/>
        </authorList>
    </citation>
    <scope>NUCLEOTIDE SEQUENCE [LARGE SCALE GENOMIC DNA]</scope>
    <source>
        <strain evidence="1 2">203N</strain>
    </source>
</reference>
<dbReference type="Proteomes" id="UP000076088">
    <property type="component" value="Chromosome"/>
</dbReference>
<protein>
    <recommendedName>
        <fullName evidence="3">DUF159 family protein</fullName>
    </recommendedName>
</protein>
<accession>A0AAC9AWH4</accession>
<evidence type="ECO:0000313" key="2">
    <source>
        <dbReference type="Proteomes" id="UP000076088"/>
    </source>
</evidence>
<dbReference type="Gene3D" id="3.90.1680.10">
    <property type="entry name" value="SOS response associated peptidase-like"/>
    <property type="match status" value="1"/>
</dbReference>
<dbReference type="AlphaFoldDB" id="A0AAC9AWH4"/>
<reference evidence="2" key="1">
    <citation type="submission" date="2015-11" db="EMBL/GenBank/DDBJ databases">
        <title>Complete genome sequence of a polyethylene-glycol degrader Sphingopyxis macrogoltabida 203N (NBRC 111659).</title>
        <authorList>
            <person name="Yoshiyuki O."/>
            <person name="Shouta N."/>
            <person name="Nagata Y."/>
            <person name="Numata M."/>
            <person name="Tsuchikane K."/>
            <person name="Hosoyama A."/>
            <person name="Yamazoe A."/>
            <person name="Tsuda M."/>
            <person name="Fujita N."/>
            <person name="Kawai F."/>
        </authorList>
    </citation>
    <scope>NUCLEOTIDE SEQUENCE [LARGE SCALE GENOMIC DNA]</scope>
    <source>
        <strain evidence="2">203N</strain>
    </source>
</reference>
<dbReference type="EMBL" id="CP013344">
    <property type="protein sequence ID" value="AMU90954.1"/>
    <property type="molecule type" value="Genomic_DNA"/>
</dbReference>
<dbReference type="SUPFAM" id="SSF143081">
    <property type="entry name" value="BB1717-like"/>
    <property type="match status" value="1"/>
</dbReference>
<name>A0AAC9AWH4_SPHMC</name>
<organism evidence="1 2">
    <name type="scientific">Sphingopyxis macrogoltabida</name>
    <name type="common">Sphingomonas macrogoltabidus</name>
    <dbReference type="NCBI Taxonomy" id="33050"/>
    <lineage>
        <taxon>Bacteria</taxon>
        <taxon>Pseudomonadati</taxon>
        <taxon>Pseudomonadota</taxon>
        <taxon>Alphaproteobacteria</taxon>
        <taxon>Sphingomonadales</taxon>
        <taxon>Sphingomonadaceae</taxon>
        <taxon>Sphingopyxis</taxon>
    </lineage>
</organism>
<evidence type="ECO:0008006" key="3">
    <source>
        <dbReference type="Google" id="ProtNLM"/>
    </source>
</evidence>
<keyword evidence="2" id="KW-1185">Reference proteome</keyword>
<evidence type="ECO:0000313" key="1">
    <source>
        <dbReference type="EMBL" id="AMU90954.1"/>
    </source>
</evidence>
<sequence length="150" mass="16939">MRWGLPPPAHSPHRNEPPRHNIWFRQIWPDERELCDPEARCLIVLDSFALPDGPAGARTRTYFGYDDRPIFAWAGIWRDDGEESGFAGFNVEAGPPHTHRTMPAIVQPSDYATWLTIDIASAHQLARTICADPSLYSVASDQPWSTNRST</sequence>
<proteinExistence type="predicted"/>